<gene>
    <name evidence="4" type="ORF">RJ641_017587</name>
</gene>
<dbReference type="AlphaFoldDB" id="A0AAN8UP15"/>
<dbReference type="PANTHER" id="PTHR31044:SF52">
    <property type="entry name" value="OS01G0631500 PROTEIN"/>
    <property type="match status" value="1"/>
</dbReference>
<feature type="chain" id="PRO_5043031481" evidence="2">
    <location>
        <begin position="26"/>
        <end position="200"/>
    </location>
</feature>
<feature type="signal peptide" evidence="2">
    <location>
        <begin position="1"/>
        <end position="25"/>
    </location>
</feature>
<name>A0AAN8UP15_9MAGN</name>
<dbReference type="GO" id="GO:0009506">
    <property type="term" value="C:plasmodesma"/>
    <property type="evidence" value="ECO:0007669"/>
    <property type="project" value="UniProtKB-ARBA"/>
</dbReference>
<organism evidence="4 5">
    <name type="scientific">Dillenia turbinata</name>
    <dbReference type="NCBI Taxonomy" id="194707"/>
    <lineage>
        <taxon>Eukaryota</taxon>
        <taxon>Viridiplantae</taxon>
        <taxon>Streptophyta</taxon>
        <taxon>Embryophyta</taxon>
        <taxon>Tracheophyta</taxon>
        <taxon>Spermatophyta</taxon>
        <taxon>Magnoliopsida</taxon>
        <taxon>eudicotyledons</taxon>
        <taxon>Gunneridae</taxon>
        <taxon>Pentapetalae</taxon>
        <taxon>Dilleniales</taxon>
        <taxon>Dilleniaceae</taxon>
        <taxon>Dillenia</taxon>
    </lineage>
</organism>
<accession>A0AAN8UP15</accession>
<feature type="domain" description="X8" evidence="3">
    <location>
        <begin position="29"/>
        <end position="109"/>
    </location>
</feature>
<protein>
    <submittedName>
        <fullName evidence="4">X8 domain</fullName>
    </submittedName>
</protein>
<evidence type="ECO:0000313" key="5">
    <source>
        <dbReference type="Proteomes" id="UP001370490"/>
    </source>
</evidence>
<dbReference type="EMBL" id="JBAMMX010000022">
    <property type="protein sequence ID" value="KAK6919165.1"/>
    <property type="molecule type" value="Genomic_DNA"/>
</dbReference>
<dbReference type="InterPro" id="IPR044788">
    <property type="entry name" value="X8_dom_prot"/>
</dbReference>
<dbReference type="Pfam" id="PF07983">
    <property type="entry name" value="X8"/>
    <property type="match status" value="1"/>
</dbReference>
<dbReference type="Proteomes" id="UP001370490">
    <property type="component" value="Unassembled WGS sequence"/>
</dbReference>
<evidence type="ECO:0000313" key="4">
    <source>
        <dbReference type="EMBL" id="KAK6919165.1"/>
    </source>
</evidence>
<keyword evidence="5" id="KW-1185">Reference proteome</keyword>
<comment type="caution">
    <text evidence="4">The sequence shown here is derived from an EMBL/GenBank/DDBJ whole genome shotgun (WGS) entry which is preliminary data.</text>
</comment>
<dbReference type="InterPro" id="IPR012946">
    <property type="entry name" value="X8"/>
</dbReference>
<evidence type="ECO:0000256" key="2">
    <source>
        <dbReference type="SAM" id="SignalP"/>
    </source>
</evidence>
<reference evidence="4 5" key="1">
    <citation type="submission" date="2023-12" db="EMBL/GenBank/DDBJ databases">
        <title>A high-quality genome assembly for Dillenia turbinata (Dilleniales).</title>
        <authorList>
            <person name="Chanderbali A."/>
        </authorList>
    </citation>
    <scope>NUCLEOTIDE SEQUENCE [LARGE SCALE GENOMIC DNA]</scope>
    <source>
        <strain evidence="4">LSX21</strain>
        <tissue evidence="4">Leaf</tissue>
    </source>
</reference>
<evidence type="ECO:0000259" key="3">
    <source>
        <dbReference type="SMART" id="SM00768"/>
    </source>
</evidence>
<dbReference type="Gene3D" id="1.20.58.1040">
    <property type="match status" value="1"/>
</dbReference>
<dbReference type="SMART" id="SM00768">
    <property type="entry name" value="X8"/>
    <property type="match status" value="1"/>
</dbReference>
<keyword evidence="1 2" id="KW-0732">Signal</keyword>
<dbReference type="PANTHER" id="PTHR31044">
    <property type="entry name" value="BETA-1,3 GLUCANASE"/>
    <property type="match status" value="1"/>
</dbReference>
<proteinExistence type="predicted"/>
<evidence type="ECO:0000256" key="1">
    <source>
        <dbReference type="ARBA" id="ARBA00022729"/>
    </source>
</evidence>
<sequence>MRTHILFGMLVALLIVLTITIESNAQRKEWCVARPGATDAQLREVMEFVCRNGTVCSNFEPGQPCYLPNTLRHHASCAFNTFYQHYKRMGTTCDFNNAAIITLRDPSRSWFLPFYSSDAREDEADADGDESDDLSAKFIRHRPSSIVSPSSTSIFIEPSVASLSQLPPLFDLCVTEQCVASLNLFVASTQFPHSVASLCL</sequence>